<dbReference type="InterPro" id="IPR029063">
    <property type="entry name" value="SAM-dependent_MTases_sf"/>
</dbReference>
<dbReference type="CDD" id="cd02440">
    <property type="entry name" value="AdoMet_MTases"/>
    <property type="match status" value="1"/>
</dbReference>
<evidence type="ECO:0000313" key="2">
    <source>
        <dbReference type="EMBL" id="EDO35583.1"/>
    </source>
</evidence>
<dbReference type="InterPro" id="IPR013216">
    <property type="entry name" value="Methyltransf_11"/>
</dbReference>
<evidence type="ECO:0000313" key="3">
    <source>
        <dbReference type="Proteomes" id="UP000001593"/>
    </source>
</evidence>
<dbReference type="OMA" id="ICVGTMT"/>
<organism evidence="2 3">
    <name type="scientific">Nematostella vectensis</name>
    <name type="common">Starlet sea anemone</name>
    <dbReference type="NCBI Taxonomy" id="45351"/>
    <lineage>
        <taxon>Eukaryota</taxon>
        <taxon>Metazoa</taxon>
        <taxon>Cnidaria</taxon>
        <taxon>Anthozoa</taxon>
        <taxon>Hexacorallia</taxon>
        <taxon>Actiniaria</taxon>
        <taxon>Edwardsiidae</taxon>
        <taxon>Nematostella</taxon>
    </lineage>
</organism>
<dbReference type="Proteomes" id="UP000001593">
    <property type="component" value="Unassembled WGS sequence"/>
</dbReference>
<dbReference type="AlphaFoldDB" id="A7SL24"/>
<name>A7SL24_NEMVE</name>
<dbReference type="Gene3D" id="3.40.50.150">
    <property type="entry name" value="Vaccinia Virus protein VP39"/>
    <property type="match status" value="1"/>
</dbReference>
<dbReference type="eggNOG" id="KOG1541">
    <property type="taxonomic scope" value="Eukaryota"/>
</dbReference>
<dbReference type="SUPFAM" id="SSF53335">
    <property type="entry name" value="S-adenosyl-L-methionine-dependent methyltransferases"/>
    <property type="match status" value="1"/>
</dbReference>
<sequence length="247" mass="27817">MSSFVCVKTRKNKVVTQVETTTATMSDAKKTIEDNVLKCNDFDNLKELVSYYDETAIHYDKYVKDARGYIGPEVAASITAKFLKSQGFSEDCRILDVGSGTGLQAEGLVKHGFTNIDALDPSEKSNEVARKKNLYKNYITDYLEPGRKLNISDGDYDAVACVGVFTKGHVTAEAAMDEMVRVVRAEGLVCFTIREDVMFDTEYGYEAKMAELCEKKYWELVSHSLEPYHLAGNLEKCHMFVYKVCKH</sequence>
<dbReference type="InParanoid" id="A7SL24"/>
<feature type="domain" description="Methyltransferase type 11" evidence="1">
    <location>
        <begin position="95"/>
        <end position="191"/>
    </location>
</feature>
<dbReference type="HOGENOM" id="CLU_090201_3_1_1"/>
<protein>
    <recommendedName>
        <fullName evidence="1">Methyltransferase type 11 domain-containing protein</fullName>
    </recommendedName>
</protein>
<proteinExistence type="predicted"/>
<dbReference type="PhylomeDB" id="A7SL24"/>
<dbReference type="GO" id="GO:0008757">
    <property type="term" value="F:S-adenosylmethionine-dependent methyltransferase activity"/>
    <property type="evidence" value="ECO:0007669"/>
    <property type="project" value="InterPro"/>
</dbReference>
<reference evidence="2 3" key="1">
    <citation type="journal article" date="2007" name="Science">
        <title>Sea anemone genome reveals ancestral eumetazoan gene repertoire and genomic organization.</title>
        <authorList>
            <person name="Putnam N.H."/>
            <person name="Srivastava M."/>
            <person name="Hellsten U."/>
            <person name="Dirks B."/>
            <person name="Chapman J."/>
            <person name="Salamov A."/>
            <person name="Terry A."/>
            <person name="Shapiro H."/>
            <person name="Lindquist E."/>
            <person name="Kapitonov V.V."/>
            <person name="Jurka J."/>
            <person name="Genikhovich G."/>
            <person name="Grigoriev I.V."/>
            <person name="Lucas S.M."/>
            <person name="Steele R.E."/>
            <person name="Finnerty J.R."/>
            <person name="Technau U."/>
            <person name="Martindale M.Q."/>
            <person name="Rokhsar D.S."/>
        </authorList>
    </citation>
    <scope>NUCLEOTIDE SEQUENCE [LARGE SCALE GENOMIC DNA]</scope>
    <source>
        <strain evidence="3">CH2 X CH6</strain>
    </source>
</reference>
<accession>A7SL24</accession>
<dbReference type="EMBL" id="DS469694">
    <property type="protein sequence ID" value="EDO35583.1"/>
    <property type="molecule type" value="Genomic_DNA"/>
</dbReference>
<dbReference type="Pfam" id="PF08241">
    <property type="entry name" value="Methyltransf_11"/>
    <property type="match status" value="1"/>
</dbReference>
<keyword evidence="3" id="KW-1185">Reference proteome</keyword>
<gene>
    <name evidence="2" type="ORF">NEMVEDRAFT_v1g245969</name>
</gene>
<evidence type="ECO:0000259" key="1">
    <source>
        <dbReference type="Pfam" id="PF08241"/>
    </source>
</evidence>
<dbReference type="STRING" id="45351.A7SL24"/>